<evidence type="ECO:0000313" key="3">
    <source>
        <dbReference type="Proteomes" id="UP001174997"/>
    </source>
</evidence>
<comment type="caution">
    <text evidence="2">The sequence shown here is derived from an EMBL/GenBank/DDBJ whole genome shotgun (WGS) entry which is preliminary data.</text>
</comment>
<protein>
    <submittedName>
        <fullName evidence="2">Uncharacterized protein</fullName>
    </submittedName>
</protein>
<organism evidence="2 3">
    <name type="scientific">Cercophora samala</name>
    <dbReference type="NCBI Taxonomy" id="330535"/>
    <lineage>
        <taxon>Eukaryota</taxon>
        <taxon>Fungi</taxon>
        <taxon>Dikarya</taxon>
        <taxon>Ascomycota</taxon>
        <taxon>Pezizomycotina</taxon>
        <taxon>Sordariomycetes</taxon>
        <taxon>Sordariomycetidae</taxon>
        <taxon>Sordariales</taxon>
        <taxon>Lasiosphaeriaceae</taxon>
        <taxon>Cercophora</taxon>
    </lineage>
</organism>
<evidence type="ECO:0000256" key="1">
    <source>
        <dbReference type="SAM" id="SignalP"/>
    </source>
</evidence>
<gene>
    <name evidence="2" type="ORF">QBC41DRAFT_352847</name>
</gene>
<sequence length="129" mass="13512">MQLTTLLLLATGAFALPNPIPAPEAAPEVVNITERDIGPRAAYWTWTPYNGASSCTGTPTAGGVVGYSSSPCRNQYGAISRVKITSDTCTVTAYNSPNCPSREFGTTYGYGTNICAGGVAYQSFKVNCV</sequence>
<dbReference type="AlphaFoldDB" id="A0AA39ZLV5"/>
<dbReference type="Proteomes" id="UP001174997">
    <property type="component" value="Unassembled WGS sequence"/>
</dbReference>
<accession>A0AA39ZLV5</accession>
<proteinExistence type="predicted"/>
<keyword evidence="3" id="KW-1185">Reference proteome</keyword>
<feature type="chain" id="PRO_5041397730" evidence="1">
    <location>
        <begin position="16"/>
        <end position="129"/>
    </location>
</feature>
<dbReference type="EMBL" id="JAULSY010000008">
    <property type="protein sequence ID" value="KAK0673127.1"/>
    <property type="molecule type" value="Genomic_DNA"/>
</dbReference>
<name>A0AA39ZLV5_9PEZI</name>
<keyword evidence="1" id="KW-0732">Signal</keyword>
<reference evidence="2" key="1">
    <citation type="submission" date="2023-06" db="EMBL/GenBank/DDBJ databases">
        <title>Genome-scale phylogeny and comparative genomics of the fungal order Sordariales.</title>
        <authorList>
            <consortium name="Lawrence Berkeley National Laboratory"/>
            <person name="Hensen N."/>
            <person name="Bonometti L."/>
            <person name="Westerberg I."/>
            <person name="Brannstrom I.O."/>
            <person name="Guillou S."/>
            <person name="Cros-Aarteil S."/>
            <person name="Calhoun S."/>
            <person name="Haridas S."/>
            <person name="Kuo A."/>
            <person name="Mondo S."/>
            <person name="Pangilinan J."/>
            <person name="Riley R."/>
            <person name="Labutti K."/>
            <person name="Andreopoulos B."/>
            <person name="Lipzen A."/>
            <person name="Chen C."/>
            <person name="Yanf M."/>
            <person name="Daum C."/>
            <person name="Ng V."/>
            <person name="Clum A."/>
            <person name="Steindorff A."/>
            <person name="Ohm R."/>
            <person name="Martin F."/>
            <person name="Silar P."/>
            <person name="Natvig D."/>
            <person name="Lalanne C."/>
            <person name="Gautier V."/>
            <person name="Ament-Velasquez S.L."/>
            <person name="Kruys A."/>
            <person name="Hutchinson M.I."/>
            <person name="Powell A.J."/>
            <person name="Barry K."/>
            <person name="Miller A.N."/>
            <person name="Grigoriev I.V."/>
            <person name="Debuchy R."/>
            <person name="Gladieux P."/>
            <person name="Thoren M.H."/>
            <person name="Johannesson H."/>
        </authorList>
    </citation>
    <scope>NUCLEOTIDE SEQUENCE</scope>
    <source>
        <strain evidence="2">CBS 307.81</strain>
    </source>
</reference>
<evidence type="ECO:0000313" key="2">
    <source>
        <dbReference type="EMBL" id="KAK0673127.1"/>
    </source>
</evidence>
<feature type="signal peptide" evidence="1">
    <location>
        <begin position="1"/>
        <end position="15"/>
    </location>
</feature>